<dbReference type="InterPro" id="IPR002890">
    <property type="entry name" value="MG2"/>
</dbReference>
<dbReference type="SUPFAM" id="SSF48239">
    <property type="entry name" value="Terpenoid cyclases/Protein prenyltransferases"/>
    <property type="match status" value="1"/>
</dbReference>
<comment type="caution">
    <text evidence="4">The sequence shown here is derived from an EMBL/GenBank/DDBJ whole genome shotgun (WGS) entry which is preliminary data.</text>
</comment>
<accession>A0A5C5WZA1</accession>
<dbReference type="PANTHER" id="PTHR40094">
    <property type="entry name" value="ALPHA-2-MACROGLOBULIN HOMOLOG"/>
    <property type="match status" value="1"/>
</dbReference>
<dbReference type="OrthoDB" id="9767116at2"/>
<organism evidence="4 5">
    <name type="scientific">Thalassoglobus neptunius</name>
    <dbReference type="NCBI Taxonomy" id="1938619"/>
    <lineage>
        <taxon>Bacteria</taxon>
        <taxon>Pseudomonadati</taxon>
        <taxon>Planctomycetota</taxon>
        <taxon>Planctomycetia</taxon>
        <taxon>Planctomycetales</taxon>
        <taxon>Planctomycetaceae</taxon>
        <taxon>Thalassoglobus</taxon>
    </lineage>
</organism>
<dbReference type="SMART" id="SM01360">
    <property type="entry name" value="A2M"/>
    <property type="match status" value="1"/>
</dbReference>
<dbReference type="Pfam" id="PF17973">
    <property type="entry name" value="bMG10"/>
    <property type="match status" value="1"/>
</dbReference>
<dbReference type="InterPro" id="IPR047565">
    <property type="entry name" value="Alpha-macroglob_thiol-ester_cl"/>
</dbReference>
<evidence type="ECO:0000313" key="5">
    <source>
        <dbReference type="Proteomes" id="UP000317243"/>
    </source>
</evidence>
<dbReference type="Gene3D" id="2.60.40.10">
    <property type="entry name" value="Immunoglobulins"/>
    <property type="match status" value="1"/>
</dbReference>
<dbReference type="Gene3D" id="1.50.10.20">
    <property type="match status" value="1"/>
</dbReference>
<dbReference type="Pfam" id="PF07703">
    <property type="entry name" value="A2M_BRD"/>
    <property type="match status" value="1"/>
</dbReference>
<name>A0A5C5WZA1_9PLAN</name>
<dbReference type="InterPro" id="IPR011626">
    <property type="entry name" value="Alpha-macroglobulin_TED"/>
</dbReference>
<sequence length="2052" mass="232171">MSRPTFAVLLLFLCGVTLLGVFKIQAQTPNLEQQRSEGAKLYEEGQFKEALTIFLGLVKSEENSGKTLAYDLKSAANCYRKLQQMHELDDLLQVIISIHSEDWRGYWMAAQELQASPSNGFVVAGEFRRGNQRGGGEYASVEDRDRVQSLQWMMEAKRLMPSDVPPEEQAKFYEFFAQVFAKGRLGTHSWLLQDLTSLDELPDPVVGYRYNYRSQKDRAAPVDEEGHPIFISIPSSLEEATSDGERWRWCLQQAAEKDPSQKPRLDFNFAEFARSQFGVPTLRRWGINLSGLNSNDDDSAESKTWQLPTLAEDEMIARLATGTLRFKLPEDYDFIGNLRRIGNSDTKADSERALLLLAQIFEDRLQYDTAAEVWKSAIERHGPGNRNYRQKRLDQIVNNWGQFESVQSQAPGVGAKIDYRFRNGDLVHFAAQEIKVPELVRDIQTYLKSSPKELDWRKLQVENIGYRLVAENETKYLGKTVAAWSVDLEPRENHFDRRTTISTPLQNAGAYLLTAKMEDGNTSRIIIWLDNTAIVKKQLNGRSMYFVADTVTGEPLNRVPVEFFGWKQELVPNTIRDYAISVKQHAEFTDENGIILADEKLLSDEMQWMAIVQSEDDRFAYLGFSGVWYGDYRRSRYDQHKVYVVTDRPVYRPEQTVEFKFWLREVTYEKTDAERFANKEFTVRIRDPKGTEVFKQKMATDKFGGLAGSYEIPEGAALGNYDLSIDHQFGISGRNSFRVEEYKKPEFEVTIDAPQTPVELGDSIQATISARYFFGAPVTNAKVQFKVERSKHDSRWFPVTRWDWLYGSGYWWFGSQYQWYPGFSRWGSLPPIPGWWNWNPDPPELVLDQEVEIGPDGTVQIDIDTSLAKVLHGDSDHEYEITAEVTDASRRTIVGSGSVLVARRPFNVFAWTTRGHYSVGDVIDAEFQVRTVDGKGVQGTGSLKLQQISYDENGVPQEKTVEEWELNTNEDGRVSQKINAQSAGQYRLSYSVTAEDKTIEGACLFVIRGTGFDGSDYQFNDLELILNKQTYAPGEEIELLVNTNRIGSTVLLFVRAENGLAPAKPQVLRLDGKSTVVPIDVVDRDMPNFFIEAITISNGELHTTVQEVVVPPQDRIINVEILTETEKFRPGQQADIQVKFTDDEGKPFEGSLVMSVYDRAVEYISGGSNVTEIREFFWKWKRNHYPNTEHNLSKYFGLLTKSGEILMGNIGIFGGEVADTDKLAKSKLELADGAPQRKGGRMMNTRAMPTPMSAVGGGVTESLAADFGAEAAVEAEMVAPTVRTNFADTAFWDADLTTNHDGIAEISFTMPENLSSWKMRAWGLGAGTAVGEATTEVVTSKDFVVRLQAPRFFVEKDEIVISAVVHNYLETAKQAEVSLDLSGNTLEFLSPDAQKQTVRITAGGEARVDWRVKAVAEGTATITVQGLTDEESDAMEMSFPVFVHGFEKFESFSGVIRPEDTSDQIEIVVPEERRPEQTRLEIRYSPTLAGAMVDALPYLAEYPYGCTEQTLNRFVPSVITQGILRRMGLNLAEIKEKRTNLNAQEIGDPNERAARWKRFDRNPVFDEAELARMVKKGVQDLTSMQNSDGGWGWFSGYGERSYPHTTAVVVHGLQQAAKNDIAIVDGIIEKGISWLTEYQVEQVKLLEEGDRQAEKPSRRRYRSEANNLDALVFSVLVDAGEVNPSMQKYLYRDRLKLSLYGQALTGLAFDKIGANEQRDMIVRNIDQFITVDDENQTAYIDLPNNGYWWNWYGSTIEANAQYLKLLCRTAPQDPKTSGLVKFILNNRKHGSYWTNTRDTAYCIEALAEYLEATNELKPDMTVEVFIDGERKKSVKITSDNLFTFENAFVIEGEDLASGEHTIELRKTGSGPLYHNAYLTNFSLEDFITKAGLEIKVQRKFYRLVQDEDANSVVSGSRGQVIDQKTLKYDRVLLENLSDVKSGDLIEVELEIDSKNDYEYVIFEDLKAAGTEPVELRSGYTSGGLRAYVEFRDERVAFFMRSLVRGKHSVSYQLRAEIPGRFSALPARAYAMYAPELRGNSDEFKLIIEDAEE</sequence>
<dbReference type="SMART" id="SM01419">
    <property type="entry name" value="Thiol-ester_cl"/>
    <property type="match status" value="1"/>
</dbReference>
<proteinExistence type="inferred from homology"/>
<dbReference type="SMART" id="SM01359">
    <property type="entry name" value="A2M_N_2"/>
    <property type="match status" value="1"/>
</dbReference>
<dbReference type="InterPro" id="IPR011625">
    <property type="entry name" value="A2M_N_BRD"/>
</dbReference>
<dbReference type="Proteomes" id="UP000317243">
    <property type="component" value="Unassembled WGS sequence"/>
</dbReference>
<dbReference type="InterPro" id="IPR041246">
    <property type="entry name" value="Bact_MG10"/>
</dbReference>
<dbReference type="InterPro" id="IPR041555">
    <property type="entry name" value="MG3"/>
</dbReference>
<feature type="domain" description="Alpha-2-macroglobulin bait region" evidence="2">
    <location>
        <begin position="1022"/>
        <end position="1164"/>
    </location>
</feature>
<dbReference type="InterPro" id="IPR013783">
    <property type="entry name" value="Ig-like_fold"/>
</dbReference>
<evidence type="ECO:0000259" key="2">
    <source>
        <dbReference type="SMART" id="SM01359"/>
    </source>
</evidence>
<dbReference type="Pfam" id="PF07678">
    <property type="entry name" value="TED_complement"/>
    <property type="match status" value="1"/>
</dbReference>
<protein>
    <submittedName>
        <fullName evidence="4">MG2 domain protein</fullName>
    </submittedName>
</protein>
<dbReference type="Gene3D" id="2.20.130.20">
    <property type="match status" value="1"/>
</dbReference>
<dbReference type="InterPro" id="IPR008930">
    <property type="entry name" value="Terpenoid_cyclase/PrenylTrfase"/>
</dbReference>
<dbReference type="PANTHER" id="PTHR40094:SF1">
    <property type="entry name" value="UBIQUITIN DOMAIN-CONTAINING PROTEIN"/>
    <property type="match status" value="1"/>
</dbReference>
<evidence type="ECO:0000256" key="1">
    <source>
        <dbReference type="ARBA" id="ARBA00010556"/>
    </source>
</evidence>
<feature type="domain" description="Alpha-2-macroglobulin" evidence="3">
    <location>
        <begin position="1289"/>
        <end position="1379"/>
    </location>
</feature>
<evidence type="ECO:0000259" key="3">
    <source>
        <dbReference type="SMART" id="SM01360"/>
    </source>
</evidence>
<dbReference type="Pfam" id="PF17791">
    <property type="entry name" value="MG3"/>
    <property type="match status" value="1"/>
</dbReference>
<dbReference type="Gene3D" id="2.60.40.1930">
    <property type="match status" value="1"/>
</dbReference>
<dbReference type="RefSeq" id="WP_146510319.1">
    <property type="nucleotide sequence ID" value="NZ_SIHI01000004.1"/>
</dbReference>
<dbReference type="Pfam" id="PF01835">
    <property type="entry name" value="MG2"/>
    <property type="match status" value="1"/>
</dbReference>
<dbReference type="CDD" id="cd02891">
    <property type="entry name" value="A2M_like"/>
    <property type="match status" value="1"/>
</dbReference>
<dbReference type="InterPro" id="IPR001599">
    <property type="entry name" value="Macroglobln_a2"/>
</dbReference>
<comment type="similarity">
    <text evidence="1">Belongs to the protease inhibitor I39 (alpha-2-macroglobulin) family. Bacterial alpha-2-macroglobulin subfamily.</text>
</comment>
<dbReference type="InterPro" id="IPR051802">
    <property type="entry name" value="YfhM-like"/>
</dbReference>
<dbReference type="Gene3D" id="2.60.40.1940">
    <property type="match status" value="1"/>
</dbReference>
<reference evidence="4 5" key="1">
    <citation type="submission" date="2019-02" db="EMBL/GenBank/DDBJ databases">
        <title>Deep-cultivation of Planctomycetes and their phenomic and genomic characterization uncovers novel biology.</title>
        <authorList>
            <person name="Wiegand S."/>
            <person name="Jogler M."/>
            <person name="Boedeker C."/>
            <person name="Pinto D."/>
            <person name="Vollmers J."/>
            <person name="Rivas-Marin E."/>
            <person name="Kohn T."/>
            <person name="Peeters S.H."/>
            <person name="Heuer A."/>
            <person name="Rast P."/>
            <person name="Oberbeckmann S."/>
            <person name="Bunk B."/>
            <person name="Jeske O."/>
            <person name="Meyerdierks A."/>
            <person name="Storesund J.E."/>
            <person name="Kallscheuer N."/>
            <person name="Luecker S."/>
            <person name="Lage O.M."/>
            <person name="Pohl T."/>
            <person name="Merkel B.J."/>
            <person name="Hornburger P."/>
            <person name="Mueller R.-W."/>
            <person name="Bruemmer F."/>
            <person name="Labrenz M."/>
            <person name="Spormann A.M."/>
            <person name="Op Den Camp H."/>
            <person name="Overmann J."/>
            <person name="Amann R."/>
            <person name="Jetten M.S.M."/>
            <person name="Mascher T."/>
            <person name="Medema M.H."/>
            <person name="Devos D.P."/>
            <person name="Kaster A.-K."/>
            <person name="Ovreas L."/>
            <person name="Rohde M."/>
            <person name="Galperin M.Y."/>
            <person name="Jogler C."/>
        </authorList>
    </citation>
    <scope>NUCLEOTIDE SEQUENCE [LARGE SCALE GENOMIC DNA]</scope>
    <source>
        <strain evidence="4 5">KOR42</strain>
    </source>
</reference>
<dbReference type="GO" id="GO:0004866">
    <property type="term" value="F:endopeptidase inhibitor activity"/>
    <property type="evidence" value="ECO:0007669"/>
    <property type="project" value="InterPro"/>
</dbReference>
<evidence type="ECO:0000313" key="4">
    <source>
        <dbReference type="EMBL" id="TWT55421.1"/>
    </source>
</evidence>
<dbReference type="GO" id="GO:0005615">
    <property type="term" value="C:extracellular space"/>
    <property type="evidence" value="ECO:0007669"/>
    <property type="project" value="InterPro"/>
</dbReference>
<gene>
    <name evidence="4" type="ORF">KOR42_28070</name>
</gene>
<dbReference type="Pfam" id="PF00207">
    <property type="entry name" value="A2M"/>
    <property type="match status" value="1"/>
</dbReference>
<dbReference type="EMBL" id="SIHI01000004">
    <property type="protein sequence ID" value="TWT55421.1"/>
    <property type="molecule type" value="Genomic_DNA"/>
</dbReference>
<keyword evidence="5" id="KW-1185">Reference proteome</keyword>